<evidence type="ECO:0000313" key="11">
    <source>
        <dbReference type="EMBL" id="SFB83838.1"/>
    </source>
</evidence>
<evidence type="ECO:0000256" key="4">
    <source>
        <dbReference type="ARBA" id="ARBA00022723"/>
    </source>
</evidence>
<dbReference type="Pfam" id="PF02879">
    <property type="entry name" value="PGM_PMM_II"/>
    <property type="match status" value="1"/>
</dbReference>
<accession>A0A1I1EET2</accession>
<name>A0A1I1EET2_9GAMM</name>
<dbReference type="STRING" id="1122252.SAMN05660443_0459"/>
<dbReference type="SUPFAM" id="SSF53738">
    <property type="entry name" value="Phosphoglucomutase, first 3 domains"/>
    <property type="match status" value="3"/>
</dbReference>
<dbReference type="Pfam" id="PF02878">
    <property type="entry name" value="PGM_PMM_I"/>
    <property type="match status" value="1"/>
</dbReference>
<proteinExistence type="inferred from homology"/>
<evidence type="ECO:0000259" key="10">
    <source>
        <dbReference type="Pfam" id="PF02880"/>
    </source>
</evidence>
<evidence type="ECO:0000259" key="9">
    <source>
        <dbReference type="Pfam" id="PF02879"/>
    </source>
</evidence>
<keyword evidence="12" id="KW-1185">Reference proteome</keyword>
<evidence type="ECO:0000313" key="12">
    <source>
        <dbReference type="Proteomes" id="UP000199058"/>
    </source>
</evidence>
<keyword evidence="5 7" id="KW-0460">Magnesium</keyword>
<organism evidence="11 12">
    <name type="scientific">Marinospirillum celere</name>
    <dbReference type="NCBI Taxonomy" id="1122252"/>
    <lineage>
        <taxon>Bacteria</taxon>
        <taxon>Pseudomonadati</taxon>
        <taxon>Pseudomonadota</taxon>
        <taxon>Gammaproteobacteria</taxon>
        <taxon>Oceanospirillales</taxon>
        <taxon>Oceanospirillaceae</taxon>
        <taxon>Marinospirillum</taxon>
    </lineage>
</organism>
<dbReference type="Proteomes" id="UP000199058">
    <property type="component" value="Unassembled WGS sequence"/>
</dbReference>
<dbReference type="InterPro" id="IPR005846">
    <property type="entry name" value="A-D-PHexomutase_a/b/a-III"/>
</dbReference>
<dbReference type="AlphaFoldDB" id="A0A1I1EET2"/>
<evidence type="ECO:0000256" key="2">
    <source>
        <dbReference type="ARBA" id="ARBA00010231"/>
    </source>
</evidence>
<dbReference type="PROSITE" id="PS00710">
    <property type="entry name" value="PGM_PMM"/>
    <property type="match status" value="1"/>
</dbReference>
<dbReference type="GO" id="GO:0008973">
    <property type="term" value="F:phosphopentomutase activity"/>
    <property type="evidence" value="ECO:0007669"/>
    <property type="project" value="TreeGrafter"/>
</dbReference>
<dbReference type="Pfam" id="PF02880">
    <property type="entry name" value="PGM_PMM_III"/>
    <property type="match status" value="1"/>
</dbReference>
<keyword evidence="6" id="KW-0413">Isomerase</keyword>
<dbReference type="PANTHER" id="PTHR45745:SF1">
    <property type="entry name" value="PHOSPHOGLUCOMUTASE 2B-RELATED"/>
    <property type="match status" value="1"/>
</dbReference>
<dbReference type="EMBL" id="FOLH01000001">
    <property type="protein sequence ID" value="SFB83838.1"/>
    <property type="molecule type" value="Genomic_DNA"/>
</dbReference>
<dbReference type="PANTHER" id="PTHR45745">
    <property type="entry name" value="PHOSPHOMANNOMUTASE 45A"/>
    <property type="match status" value="1"/>
</dbReference>
<dbReference type="RefSeq" id="WP_091958523.1">
    <property type="nucleotide sequence ID" value="NZ_FOLH01000001.1"/>
</dbReference>
<evidence type="ECO:0000256" key="5">
    <source>
        <dbReference type="ARBA" id="ARBA00022842"/>
    </source>
</evidence>
<dbReference type="GO" id="GO:0005975">
    <property type="term" value="P:carbohydrate metabolic process"/>
    <property type="evidence" value="ECO:0007669"/>
    <property type="project" value="InterPro"/>
</dbReference>
<evidence type="ECO:0000256" key="6">
    <source>
        <dbReference type="ARBA" id="ARBA00023235"/>
    </source>
</evidence>
<dbReference type="GO" id="GO:0006166">
    <property type="term" value="P:purine ribonucleoside salvage"/>
    <property type="evidence" value="ECO:0007669"/>
    <property type="project" value="TreeGrafter"/>
</dbReference>
<keyword evidence="4 7" id="KW-0479">Metal-binding</keyword>
<evidence type="ECO:0000256" key="1">
    <source>
        <dbReference type="ARBA" id="ARBA00001946"/>
    </source>
</evidence>
<comment type="similarity">
    <text evidence="2 7">Belongs to the phosphohexose mutase family.</text>
</comment>
<dbReference type="OrthoDB" id="9806956at2"/>
<feature type="domain" description="Alpha-D-phosphohexomutase alpha/beta/alpha" evidence="10">
    <location>
        <begin position="300"/>
        <end position="418"/>
    </location>
</feature>
<dbReference type="GO" id="GO:0000287">
    <property type="term" value="F:magnesium ion binding"/>
    <property type="evidence" value="ECO:0007669"/>
    <property type="project" value="InterPro"/>
</dbReference>
<sequence length="525" mass="56457">MQKVLSAFTEVEASSLKPVKFGTSGHRGSSLNASFNAPHLLAITQAVVAYRRKAGISGPLFLGKDTHALSQPAWELVLRQLVALKVDVRLQTDLGFTATPLVSHAILQHNHNQSSRLPQADGLILTPSHNPPEDGGIKYNPPHGGAAEGEVTTWIEQEANRLLQAGELEEPAVSLEEALLHSGRYDFVGEYVRQLDEVVDTHAIRKANLKLGADPLGGAALPIWQAIAGTLELPVEVMNPVLATDFAFMPPDHDGKIRMDCSSSAVMSKLLAVKDDYDLAFGNDPDADRHGVVDAQGLLNPNHYLAVCADYLLRNRGGWPKAIQIGKTLVSSSLIDRVVEAAGHSVYEVPVGFKWFVEGLSEGWLGFAGEESAGASLLTFNGKPWSTDKDGIALCLLAAEILAVTGKTPHEYYADLTQELGAPIYKRVDVACSEALQARLLNLQPEEVELKVLGGEPVQNIMTQAPGNGASIGGVKWVTAQGWCALRPSGTETLYKIYAESFAGEAFLEAMIKDVQARLELVGAR</sequence>
<evidence type="ECO:0000259" key="8">
    <source>
        <dbReference type="Pfam" id="PF02878"/>
    </source>
</evidence>
<evidence type="ECO:0000256" key="7">
    <source>
        <dbReference type="RuleBase" id="RU004326"/>
    </source>
</evidence>
<dbReference type="InterPro" id="IPR016066">
    <property type="entry name" value="A-D-PHexomutase_CS"/>
</dbReference>
<feature type="domain" description="Alpha-D-phosphohexomutase alpha/beta/alpha" evidence="8">
    <location>
        <begin position="20"/>
        <end position="161"/>
    </location>
</feature>
<comment type="cofactor">
    <cofactor evidence="1">
        <name>Mg(2+)</name>
        <dbReference type="ChEBI" id="CHEBI:18420"/>
    </cofactor>
</comment>
<dbReference type="SUPFAM" id="SSF55957">
    <property type="entry name" value="Phosphoglucomutase, C-terminal domain"/>
    <property type="match status" value="1"/>
</dbReference>
<keyword evidence="3" id="KW-0597">Phosphoprotein</keyword>
<dbReference type="InterPro" id="IPR005845">
    <property type="entry name" value="A-D-PHexomutase_a/b/a-II"/>
</dbReference>
<dbReference type="Gene3D" id="3.30.310.50">
    <property type="entry name" value="Alpha-D-phosphohexomutase, C-terminal domain"/>
    <property type="match status" value="1"/>
</dbReference>
<dbReference type="InterPro" id="IPR036900">
    <property type="entry name" value="A-D-PHexomutase_C_sf"/>
</dbReference>
<dbReference type="InterPro" id="IPR005844">
    <property type="entry name" value="A-D-PHexomutase_a/b/a-I"/>
</dbReference>
<protein>
    <submittedName>
        <fullName evidence="11">Phosphoglucomutase</fullName>
    </submittedName>
</protein>
<evidence type="ECO:0000256" key="3">
    <source>
        <dbReference type="ARBA" id="ARBA00022553"/>
    </source>
</evidence>
<dbReference type="Gene3D" id="3.40.120.10">
    <property type="entry name" value="Alpha-D-Glucose-1,6-Bisphosphate, subunit A, domain 3"/>
    <property type="match status" value="3"/>
</dbReference>
<reference evidence="11 12" key="1">
    <citation type="submission" date="2016-10" db="EMBL/GenBank/DDBJ databases">
        <authorList>
            <person name="de Groot N.N."/>
        </authorList>
    </citation>
    <scope>NUCLEOTIDE SEQUENCE [LARGE SCALE GENOMIC DNA]</scope>
    <source>
        <strain evidence="11 12">DSM 18438</strain>
    </source>
</reference>
<dbReference type="InterPro" id="IPR016055">
    <property type="entry name" value="A-D-PHexomutase_a/b/a-I/II/III"/>
</dbReference>
<feature type="domain" description="Alpha-D-phosphohexomutase alpha/beta/alpha" evidence="9">
    <location>
        <begin position="190"/>
        <end position="297"/>
    </location>
</feature>
<gene>
    <name evidence="11" type="ORF">SAMN05660443_0459</name>
</gene>